<protein>
    <submittedName>
        <fullName evidence="1">Uncharacterized protein</fullName>
    </submittedName>
</protein>
<proteinExistence type="predicted"/>
<gene>
    <name evidence="1" type="ORF">BU25DRAFT_405253</name>
</gene>
<name>A0ACB6SH40_9PLEO</name>
<evidence type="ECO:0000313" key="2">
    <source>
        <dbReference type="Proteomes" id="UP000799754"/>
    </source>
</evidence>
<evidence type="ECO:0000313" key="1">
    <source>
        <dbReference type="EMBL" id="KAF2633349.1"/>
    </source>
</evidence>
<keyword evidence="2" id="KW-1185">Reference proteome</keyword>
<accession>A0ACB6SH40</accession>
<dbReference type="EMBL" id="MU006701">
    <property type="protein sequence ID" value="KAF2633349.1"/>
    <property type="molecule type" value="Genomic_DNA"/>
</dbReference>
<reference evidence="1" key="1">
    <citation type="journal article" date="2020" name="Stud. Mycol.">
        <title>101 Dothideomycetes genomes: a test case for predicting lifestyles and emergence of pathogens.</title>
        <authorList>
            <person name="Haridas S."/>
            <person name="Albert R."/>
            <person name="Binder M."/>
            <person name="Bloem J."/>
            <person name="Labutti K."/>
            <person name="Salamov A."/>
            <person name="Andreopoulos B."/>
            <person name="Baker S."/>
            <person name="Barry K."/>
            <person name="Bills G."/>
            <person name="Bluhm B."/>
            <person name="Cannon C."/>
            <person name="Castanera R."/>
            <person name="Culley D."/>
            <person name="Daum C."/>
            <person name="Ezra D."/>
            <person name="Gonzalez J."/>
            <person name="Henrissat B."/>
            <person name="Kuo A."/>
            <person name="Liang C."/>
            <person name="Lipzen A."/>
            <person name="Lutzoni F."/>
            <person name="Magnuson J."/>
            <person name="Mondo S."/>
            <person name="Nolan M."/>
            <person name="Ohm R."/>
            <person name="Pangilinan J."/>
            <person name="Park H.-J."/>
            <person name="Ramirez L."/>
            <person name="Alfaro M."/>
            <person name="Sun H."/>
            <person name="Tritt A."/>
            <person name="Yoshinaga Y."/>
            <person name="Zwiers L.-H."/>
            <person name="Turgeon B."/>
            <person name="Goodwin S."/>
            <person name="Spatafora J."/>
            <person name="Crous P."/>
            <person name="Grigoriev I."/>
        </authorList>
    </citation>
    <scope>NUCLEOTIDE SEQUENCE</scope>
    <source>
        <strain evidence="1">CBS 525.71</strain>
    </source>
</reference>
<sequence>MRSPWHPYAVLMVFLAACTLALVDPEMRTTLSLEVRTCSSCALLHPTDRGTGFAPGGPSSSETLCSSRYSCFLRLCRTPAYAGSI</sequence>
<dbReference type="Proteomes" id="UP000799754">
    <property type="component" value="Unassembled WGS sequence"/>
</dbReference>
<organism evidence="1 2">
    <name type="scientific">Macroventuria anomochaeta</name>
    <dbReference type="NCBI Taxonomy" id="301207"/>
    <lineage>
        <taxon>Eukaryota</taxon>
        <taxon>Fungi</taxon>
        <taxon>Dikarya</taxon>
        <taxon>Ascomycota</taxon>
        <taxon>Pezizomycotina</taxon>
        <taxon>Dothideomycetes</taxon>
        <taxon>Pleosporomycetidae</taxon>
        <taxon>Pleosporales</taxon>
        <taxon>Pleosporineae</taxon>
        <taxon>Didymellaceae</taxon>
        <taxon>Macroventuria</taxon>
    </lineage>
</organism>
<comment type="caution">
    <text evidence="1">The sequence shown here is derived from an EMBL/GenBank/DDBJ whole genome shotgun (WGS) entry which is preliminary data.</text>
</comment>